<comment type="caution">
    <text evidence="14">The sequence shown here is derived from an EMBL/GenBank/DDBJ whole genome shotgun (WGS) entry which is preliminary data.</text>
</comment>
<feature type="compositionally biased region" description="Basic and acidic residues" evidence="12">
    <location>
        <begin position="50"/>
        <end position="65"/>
    </location>
</feature>
<dbReference type="InterPro" id="IPR050748">
    <property type="entry name" value="Glycosyltrans_8_dom-fam"/>
</dbReference>
<dbReference type="PANTHER" id="PTHR13778:SF48">
    <property type="entry name" value="GALACTURONOSYLTRANSFERASE-LIKE 7-RELATED"/>
    <property type="match status" value="1"/>
</dbReference>
<dbReference type="OMA" id="ILHHSRC"/>
<evidence type="ECO:0000256" key="11">
    <source>
        <dbReference type="RuleBase" id="RU362027"/>
    </source>
</evidence>
<evidence type="ECO:0000313" key="15">
    <source>
        <dbReference type="Proteomes" id="UP000188268"/>
    </source>
</evidence>
<evidence type="ECO:0000313" key="14">
    <source>
        <dbReference type="EMBL" id="OMO63915.1"/>
    </source>
</evidence>
<evidence type="ECO:0000256" key="12">
    <source>
        <dbReference type="SAM" id="MobiDB-lite"/>
    </source>
</evidence>
<accession>A0A1R3H0N2</accession>
<keyword evidence="9" id="KW-0325">Glycoprotein</keyword>
<reference evidence="14 15" key="1">
    <citation type="submission" date="2013-09" db="EMBL/GenBank/DDBJ databases">
        <title>Corchorus capsularis genome sequencing.</title>
        <authorList>
            <person name="Alam M."/>
            <person name="Haque M.S."/>
            <person name="Islam M.S."/>
            <person name="Emdad E.M."/>
            <person name="Islam M.M."/>
            <person name="Ahmed B."/>
            <person name="Halim A."/>
            <person name="Hossen Q.M.M."/>
            <person name="Hossain M.Z."/>
            <person name="Ahmed R."/>
            <person name="Khan M.M."/>
            <person name="Islam R."/>
            <person name="Rashid M.M."/>
            <person name="Khan S.A."/>
            <person name="Rahman M.S."/>
            <person name="Alam M."/>
        </authorList>
    </citation>
    <scope>NUCLEOTIDE SEQUENCE [LARGE SCALE GENOMIC DNA]</scope>
    <source>
        <strain evidence="15">cv. CVL-1</strain>
        <tissue evidence="14">Whole seedling</tissue>
    </source>
</reference>
<comment type="similarity">
    <text evidence="2 11">Belongs to the glycosyltransferase 8 family.</text>
</comment>
<dbReference type="GO" id="GO:0005794">
    <property type="term" value="C:Golgi apparatus"/>
    <property type="evidence" value="ECO:0007669"/>
    <property type="project" value="TreeGrafter"/>
</dbReference>
<dbReference type="EC" id="2.4.1.-" evidence="11"/>
<name>A0A1R3H0N2_COCAP</name>
<dbReference type="SUPFAM" id="SSF53448">
    <property type="entry name" value="Nucleotide-diphospho-sugar transferases"/>
    <property type="match status" value="1"/>
</dbReference>
<keyword evidence="6" id="KW-0735">Signal-anchor</keyword>
<evidence type="ECO:0000256" key="1">
    <source>
        <dbReference type="ARBA" id="ARBA00004877"/>
    </source>
</evidence>
<dbReference type="EMBL" id="AWWV01012861">
    <property type="protein sequence ID" value="OMO63915.1"/>
    <property type="molecule type" value="Genomic_DNA"/>
</dbReference>
<evidence type="ECO:0000256" key="5">
    <source>
        <dbReference type="ARBA" id="ARBA00022692"/>
    </source>
</evidence>
<dbReference type="Proteomes" id="UP000188268">
    <property type="component" value="Unassembled WGS sequence"/>
</dbReference>
<comment type="pathway">
    <text evidence="1">Glycan metabolism; pectin biosynthesis.</text>
</comment>
<keyword evidence="5 13" id="KW-0812">Transmembrane</keyword>
<dbReference type="InterPro" id="IPR002495">
    <property type="entry name" value="Glyco_trans_8"/>
</dbReference>
<keyword evidence="8 13" id="KW-0472">Membrane</keyword>
<comment type="subcellular location">
    <subcellularLocation>
        <location evidence="10">Endomembrane system</location>
        <topology evidence="10">Single-pass type II membrane protein</topology>
    </subcellularLocation>
</comment>
<dbReference type="Pfam" id="PF01501">
    <property type="entry name" value="Glyco_transf_8"/>
    <property type="match status" value="1"/>
</dbReference>
<dbReference type="STRING" id="210143.A0A1R3H0N2"/>
<dbReference type="Gene3D" id="3.90.550.10">
    <property type="entry name" value="Spore Coat Polysaccharide Biosynthesis Protein SpsA, Chain A"/>
    <property type="match status" value="1"/>
</dbReference>
<evidence type="ECO:0000256" key="13">
    <source>
        <dbReference type="SAM" id="Phobius"/>
    </source>
</evidence>
<evidence type="ECO:0000256" key="6">
    <source>
        <dbReference type="ARBA" id="ARBA00022968"/>
    </source>
</evidence>
<keyword evidence="3" id="KW-0328">Glycosyltransferase</keyword>
<evidence type="ECO:0000256" key="7">
    <source>
        <dbReference type="ARBA" id="ARBA00022989"/>
    </source>
</evidence>
<evidence type="ECO:0000256" key="2">
    <source>
        <dbReference type="ARBA" id="ARBA00006351"/>
    </source>
</evidence>
<evidence type="ECO:0000256" key="9">
    <source>
        <dbReference type="ARBA" id="ARBA00023180"/>
    </source>
</evidence>
<protein>
    <recommendedName>
        <fullName evidence="11">Hexosyltransferase</fullName>
        <ecNumber evidence="11">2.4.1.-</ecNumber>
    </recommendedName>
</protein>
<feature type="region of interest" description="Disordered" evidence="12">
    <location>
        <begin position="48"/>
        <end position="84"/>
    </location>
</feature>
<keyword evidence="7 13" id="KW-1133">Transmembrane helix</keyword>
<dbReference type="FunFam" id="3.90.550.10:FF:000024">
    <property type="entry name" value="Hexosyltransferase"/>
    <property type="match status" value="1"/>
</dbReference>
<keyword evidence="15" id="KW-1185">Reference proteome</keyword>
<keyword evidence="4 14" id="KW-0808">Transferase</keyword>
<dbReference type="OrthoDB" id="411524at2759"/>
<evidence type="ECO:0000256" key="4">
    <source>
        <dbReference type="ARBA" id="ARBA00022679"/>
    </source>
</evidence>
<evidence type="ECO:0000256" key="8">
    <source>
        <dbReference type="ARBA" id="ARBA00023136"/>
    </source>
</evidence>
<dbReference type="Gramene" id="OMO63915">
    <property type="protein sequence ID" value="OMO63915"/>
    <property type="gene ID" value="CCACVL1_22179"/>
</dbReference>
<feature type="transmembrane region" description="Helical" evidence="13">
    <location>
        <begin position="99"/>
        <end position="122"/>
    </location>
</feature>
<proteinExistence type="inferred from homology"/>
<sequence length="469" mass="53326">MSDVYNYPKCTKCTSSSAGFGDTIVILVEDKDSWLLSFFEALPRYPSASPKRERGKGTKRGRSEGSESVTPAAHGSPAVPLHPHRFDFKSKKKKRRGIYSIKMLWIMRFSGFFSAAMVMIVLSPSLQSFPPAEAIRSSHHDSYLRLPSYQLSASTKSLEDRFTFRKASEFRNADECGSTDNKIRGVCDPSLVHVAITLDVEYLRGSIAAVHSILQHSLCPENIFFHFLVSESNLETLVRSTFPQLKFKVYYFDPEIVRNLISSSVRQALEQPLNYARNYLADLLEPCVRRVIYLDSDLVVVDDVSKLWSTNLGSQTIGAPEYCHANFTKYFTGAFWSDQRFSGTFRGRKPCYFNTGVMVIDLVKWRRVGYTKRIERWMDIQKSDRIYELGSLPPFLLVFAGRVAPIEHRWNQHGLGGDNVRGSCRDLHPGPVSLLHWSGSGKPWLRLDSKRPCPLDALWAPYDLYGHSH</sequence>
<dbReference type="AlphaFoldDB" id="A0A1R3H0N2"/>
<gene>
    <name evidence="14" type="ORF">CCACVL1_22179</name>
</gene>
<evidence type="ECO:0000256" key="3">
    <source>
        <dbReference type="ARBA" id="ARBA00022676"/>
    </source>
</evidence>
<evidence type="ECO:0000256" key="10">
    <source>
        <dbReference type="ARBA" id="ARBA00060399"/>
    </source>
</evidence>
<dbReference type="GO" id="GO:0016757">
    <property type="term" value="F:glycosyltransferase activity"/>
    <property type="evidence" value="ECO:0007669"/>
    <property type="project" value="UniProtKB-KW"/>
</dbReference>
<dbReference type="PANTHER" id="PTHR13778">
    <property type="entry name" value="GLYCOSYLTRANSFERASE 8 DOMAIN-CONTAINING PROTEIN"/>
    <property type="match status" value="1"/>
</dbReference>
<organism evidence="14 15">
    <name type="scientific">Corchorus capsularis</name>
    <name type="common">Jute</name>
    <dbReference type="NCBI Taxonomy" id="210143"/>
    <lineage>
        <taxon>Eukaryota</taxon>
        <taxon>Viridiplantae</taxon>
        <taxon>Streptophyta</taxon>
        <taxon>Embryophyta</taxon>
        <taxon>Tracheophyta</taxon>
        <taxon>Spermatophyta</taxon>
        <taxon>Magnoliopsida</taxon>
        <taxon>eudicotyledons</taxon>
        <taxon>Gunneridae</taxon>
        <taxon>Pentapetalae</taxon>
        <taxon>rosids</taxon>
        <taxon>malvids</taxon>
        <taxon>Malvales</taxon>
        <taxon>Malvaceae</taxon>
        <taxon>Grewioideae</taxon>
        <taxon>Apeibeae</taxon>
        <taxon>Corchorus</taxon>
    </lineage>
</organism>
<dbReference type="InterPro" id="IPR029044">
    <property type="entry name" value="Nucleotide-diphossugar_trans"/>
</dbReference>